<dbReference type="SUPFAM" id="SSF56655">
    <property type="entry name" value="Carbohydrate phosphatase"/>
    <property type="match status" value="1"/>
</dbReference>
<comment type="similarity">
    <text evidence="1">Belongs to the inositol monophosphatase superfamily.</text>
</comment>
<dbReference type="Proteomes" id="UP000185192">
    <property type="component" value="Unassembled WGS sequence"/>
</dbReference>
<dbReference type="OrthoDB" id="9785695at2"/>
<dbReference type="GO" id="GO:0007165">
    <property type="term" value="P:signal transduction"/>
    <property type="evidence" value="ECO:0007669"/>
    <property type="project" value="TreeGrafter"/>
</dbReference>
<dbReference type="Pfam" id="PF00459">
    <property type="entry name" value="Inositol_P"/>
    <property type="match status" value="1"/>
</dbReference>
<protein>
    <submittedName>
        <fullName evidence="3">Fructose-1,6-bisphosphatase</fullName>
    </submittedName>
</protein>
<gene>
    <name evidence="3" type="ORF">SAMN02745824_2584</name>
</gene>
<evidence type="ECO:0000313" key="4">
    <source>
        <dbReference type="Proteomes" id="UP000185192"/>
    </source>
</evidence>
<evidence type="ECO:0000313" key="3">
    <source>
        <dbReference type="EMBL" id="SIN99840.1"/>
    </source>
</evidence>
<name>A0A1N6FXC6_9SPHN</name>
<dbReference type="EMBL" id="FSQW01000002">
    <property type="protein sequence ID" value="SIN99840.1"/>
    <property type="molecule type" value="Genomic_DNA"/>
</dbReference>
<dbReference type="PRINTS" id="PR00377">
    <property type="entry name" value="IMPHPHTASES"/>
</dbReference>
<reference evidence="4" key="1">
    <citation type="submission" date="2016-11" db="EMBL/GenBank/DDBJ databases">
        <authorList>
            <person name="Varghese N."/>
            <person name="Submissions S."/>
        </authorList>
    </citation>
    <scope>NUCLEOTIDE SEQUENCE [LARGE SCALE GENOMIC DNA]</scope>
    <source>
        <strain evidence="4">DSM 22363</strain>
    </source>
</reference>
<dbReference type="STRING" id="1123272.SAMN02745824_2584"/>
<sequence length="282" mass="30777">MIGKRLNDDVQEILRKVSAEVILPHFRNLRSEDIEEKSPGDLVTIADRLSEEMLHGLLADLLPAAAIVGEEAAATDPDILERLSGELAWIIDPIDGTGNFAAGQPPFGILIALSERNETIAGWLYDPLANRVCFAGKNQGAWIDGNRIRVSQDEPKMPIAALATGFMAADQREKLLERAEGHYQIVDIPRCAAEQYPRLVLGTNHVSVFERTLPWDHAAGILFLNEAGGKAARWDGSAYHPADRRTGLLGASSQKLWDEAAELLCDLFSDQAGSAPSSQDFN</sequence>
<dbReference type="GO" id="GO:0006020">
    <property type="term" value="P:inositol metabolic process"/>
    <property type="evidence" value="ECO:0007669"/>
    <property type="project" value="TreeGrafter"/>
</dbReference>
<proteinExistence type="inferred from homology"/>
<dbReference type="Gene3D" id="3.30.540.10">
    <property type="entry name" value="Fructose-1,6-Bisphosphatase, subunit A, domain 1"/>
    <property type="match status" value="1"/>
</dbReference>
<dbReference type="Gene3D" id="3.40.190.80">
    <property type="match status" value="1"/>
</dbReference>
<dbReference type="InterPro" id="IPR000760">
    <property type="entry name" value="Inositol_monophosphatase-like"/>
</dbReference>
<dbReference type="RefSeq" id="WP_074205589.1">
    <property type="nucleotide sequence ID" value="NZ_FSQW01000002.1"/>
</dbReference>
<dbReference type="AlphaFoldDB" id="A0A1N6FXC6"/>
<evidence type="ECO:0000256" key="2">
    <source>
        <dbReference type="PIRSR" id="PIRSR600760-2"/>
    </source>
</evidence>
<feature type="binding site" evidence="2">
    <location>
        <position position="70"/>
    </location>
    <ligand>
        <name>Mg(2+)</name>
        <dbReference type="ChEBI" id="CHEBI:18420"/>
        <label>1</label>
        <note>catalytic</note>
    </ligand>
</feature>
<feature type="binding site" evidence="2">
    <location>
        <position position="216"/>
    </location>
    <ligand>
        <name>Mg(2+)</name>
        <dbReference type="ChEBI" id="CHEBI:18420"/>
        <label>1</label>
        <note>catalytic</note>
    </ligand>
</feature>
<keyword evidence="4" id="KW-1185">Reference proteome</keyword>
<accession>A0A1N6FXC6</accession>
<dbReference type="PANTHER" id="PTHR20854:SF4">
    <property type="entry name" value="INOSITOL-1-MONOPHOSPHATASE-RELATED"/>
    <property type="match status" value="1"/>
</dbReference>
<keyword evidence="2" id="KW-0479">Metal-binding</keyword>
<feature type="binding site" evidence="2">
    <location>
        <position position="92"/>
    </location>
    <ligand>
        <name>Mg(2+)</name>
        <dbReference type="ChEBI" id="CHEBI:18420"/>
        <label>1</label>
        <note>catalytic</note>
    </ligand>
</feature>
<dbReference type="GO" id="GO:0046872">
    <property type="term" value="F:metal ion binding"/>
    <property type="evidence" value="ECO:0007669"/>
    <property type="project" value="UniProtKB-KW"/>
</dbReference>
<dbReference type="GO" id="GO:0008934">
    <property type="term" value="F:inositol monophosphate 1-phosphatase activity"/>
    <property type="evidence" value="ECO:0007669"/>
    <property type="project" value="TreeGrafter"/>
</dbReference>
<evidence type="ECO:0000256" key="1">
    <source>
        <dbReference type="ARBA" id="ARBA00009759"/>
    </source>
</evidence>
<keyword evidence="2" id="KW-0460">Magnesium</keyword>
<comment type="cofactor">
    <cofactor evidence="2">
        <name>Mg(2+)</name>
        <dbReference type="ChEBI" id="CHEBI:18420"/>
    </cofactor>
</comment>
<organism evidence="3 4">
    <name type="scientific">Parasphingorhabdus marina DSM 22363</name>
    <dbReference type="NCBI Taxonomy" id="1123272"/>
    <lineage>
        <taxon>Bacteria</taxon>
        <taxon>Pseudomonadati</taxon>
        <taxon>Pseudomonadota</taxon>
        <taxon>Alphaproteobacteria</taxon>
        <taxon>Sphingomonadales</taxon>
        <taxon>Sphingomonadaceae</taxon>
        <taxon>Parasphingorhabdus</taxon>
    </lineage>
</organism>
<feature type="binding site" evidence="2">
    <location>
        <position position="94"/>
    </location>
    <ligand>
        <name>Mg(2+)</name>
        <dbReference type="ChEBI" id="CHEBI:18420"/>
        <label>1</label>
        <note>catalytic</note>
    </ligand>
</feature>
<dbReference type="PANTHER" id="PTHR20854">
    <property type="entry name" value="INOSITOL MONOPHOSPHATASE"/>
    <property type="match status" value="1"/>
</dbReference>
<feature type="binding site" evidence="2">
    <location>
        <position position="95"/>
    </location>
    <ligand>
        <name>Mg(2+)</name>
        <dbReference type="ChEBI" id="CHEBI:18420"/>
        <label>1</label>
        <note>catalytic</note>
    </ligand>
</feature>